<accession>A0ABS7ZKP3</accession>
<gene>
    <name evidence="2" type="ORF">I9W95_01610</name>
</gene>
<dbReference type="SUPFAM" id="SSF64307">
    <property type="entry name" value="SirA-like"/>
    <property type="match status" value="1"/>
</dbReference>
<dbReference type="InterPro" id="IPR036868">
    <property type="entry name" value="TusA-like_sf"/>
</dbReference>
<dbReference type="Gene3D" id="3.30.110.40">
    <property type="entry name" value="TusA-like domain"/>
    <property type="match status" value="1"/>
</dbReference>
<dbReference type="Pfam" id="PF01206">
    <property type="entry name" value="TusA"/>
    <property type="match status" value="1"/>
</dbReference>
<sequence>MPLLKTKLALKTLATGEVLWVRATDGGSWRDIRKYVDMTSNELIAAADDQGHYDFWIKKGA</sequence>
<dbReference type="EMBL" id="JAEDAH010000007">
    <property type="protein sequence ID" value="MCA6062294.1"/>
    <property type="molecule type" value="Genomic_DNA"/>
</dbReference>
<dbReference type="Proteomes" id="UP000714380">
    <property type="component" value="Unassembled WGS sequence"/>
</dbReference>
<keyword evidence="3" id="KW-1185">Reference proteome</keyword>
<name>A0ABS7ZKP3_9GAMM</name>
<comment type="caution">
    <text evidence="2">The sequence shown here is derived from an EMBL/GenBank/DDBJ whole genome shotgun (WGS) entry which is preliminary data.</text>
</comment>
<dbReference type="CDD" id="cd00291">
    <property type="entry name" value="SirA_YedF_YeeD"/>
    <property type="match status" value="1"/>
</dbReference>
<feature type="domain" description="UPF0033" evidence="1">
    <location>
        <begin position="1"/>
        <end position="59"/>
    </location>
</feature>
<dbReference type="InterPro" id="IPR001455">
    <property type="entry name" value="TusA-like"/>
</dbReference>
<evidence type="ECO:0000313" key="2">
    <source>
        <dbReference type="EMBL" id="MCA6062294.1"/>
    </source>
</evidence>
<evidence type="ECO:0000259" key="1">
    <source>
        <dbReference type="Pfam" id="PF01206"/>
    </source>
</evidence>
<organism evidence="2 3">
    <name type="scientific">Thalassolituus marinus</name>
    <dbReference type="NCBI Taxonomy" id="671053"/>
    <lineage>
        <taxon>Bacteria</taxon>
        <taxon>Pseudomonadati</taxon>
        <taxon>Pseudomonadota</taxon>
        <taxon>Gammaproteobacteria</taxon>
        <taxon>Oceanospirillales</taxon>
        <taxon>Oceanospirillaceae</taxon>
        <taxon>Thalassolituus</taxon>
    </lineage>
</organism>
<protein>
    <submittedName>
        <fullName evidence="2">Sulfurtransferase TusA family protein</fullName>
    </submittedName>
</protein>
<reference evidence="2 3" key="1">
    <citation type="submission" date="2020-12" db="EMBL/GenBank/DDBJ databases">
        <title>Novel Thalassolituus-related marine hydrocarbonoclastic bacteria mediated algae-derived hydrocarbons mineralization in twilight zone of the northern South China Sea.</title>
        <authorList>
            <person name="Dong C."/>
        </authorList>
    </citation>
    <scope>NUCLEOTIDE SEQUENCE [LARGE SCALE GENOMIC DNA]</scope>
    <source>
        <strain evidence="2 3">IMCC1826</strain>
    </source>
</reference>
<proteinExistence type="predicted"/>
<evidence type="ECO:0000313" key="3">
    <source>
        <dbReference type="Proteomes" id="UP000714380"/>
    </source>
</evidence>